<dbReference type="Proteomes" id="UP000287651">
    <property type="component" value="Unassembled WGS sequence"/>
</dbReference>
<name>A0A427A7F8_ENSVE</name>
<gene>
    <name evidence="1" type="ORF">B296_00010477</name>
</gene>
<comment type="caution">
    <text evidence="1">The sequence shown here is derived from an EMBL/GenBank/DDBJ whole genome shotgun (WGS) entry which is preliminary data.</text>
</comment>
<reference evidence="1 2" key="1">
    <citation type="journal article" date="2014" name="Agronomy (Basel)">
        <title>A Draft Genome Sequence for Ensete ventricosum, the Drought-Tolerant Tree Against Hunger.</title>
        <authorList>
            <person name="Harrison J."/>
            <person name="Moore K.A."/>
            <person name="Paszkiewicz K."/>
            <person name="Jones T."/>
            <person name="Grant M."/>
            <person name="Ambacheew D."/>
            <person name="Muzemil S."/>
            <person name="Studholme D.J."/>
        </authorList>
    </citation>
    <scope>NUCLEOTIDE SEQUENCE [LARGE SCALE GENOMIC DNA]</scope>
</reference>
<dbReference type="AlphaFoldDB" id="A0A427A7F8"/>
<evidence type="ECO:0000313" key="2">
    <source>
        <dbReference type="Proteomes" id="UP000287651"/>
    </source>
</evidence>
<protein>
    <submittedName>
        <fullName evidence="1">Uncharacterized protein</fullName>
    </submittedName>
</protein>
<dbReference type="EMBL" id="AMZH03003485">
    <property type="protein sequence ID" value="RRT72182.1"/>
    <property type="molecule type" value="Genomic_DNA"/>
</dbReference>
<evidence type="ECO:0000313" key="1">
    <source>
        <dbReference type="EMBL" id="RRT72182.1"/>
    </source>
</evidence>
<organism evidence="1 2">
    <name type="scientific">Ensete ventricosum</name>
    <name type="common">Abyssinian banana</name>
    <name type="synonym">Musa ensete</name>
    <dbReference type="NCBI Taxonomy" id="4639"/>
    <lineage>
        <taxon>Eukaryota</taxon>
        <taxon>Viridiplantae</taxon>
        <taxon>Streptophyta</taxon>
        <taxon>Embryophyta</taxon>
        <taxon>Tracheophyta</taxon>
        <taxon>Spermatophyta</taxon>
        <taxon>Magnoliopsida</taxon>
        <taxon>Liliopsida</taxon>
        <taxon>Zingiberales</taxon>
        <taxon>Musaceae</taxon>
        <taxon>Ensete</taxon>
    </lineage>
</organism>
<accession>A0A427A7F8</accession>
<sequence>MRYPNSSICDVKSFESETAYVPCTVTNGIPRGKRCLVEMLPCFHGRQHSNKTKREDGKSNLIACMRVFKVVKSNDIGEGWKLTRIISTPKTGSHDSISPYHFYFSVLFHLTVITITMRRGRKILGPARLAAATFFGIPRELGRSVHNLDVDAQAEAGRGASRYGKQPCELEQRRWLKVGEVAPPTGDNPRAIPIAATTKWNRPHR</sequence>
<proteinExistence type="predicted"/>